<feature type="transmembrane region" description="Helical" evidence="1">
    <location>
        <begin position="344"/>
        <end position="365"/>
    </location>
</feature>
<evidence type="ECO:0000313" key="2">
    <source>
        <dbReference type="EMBL" id="KRQ86358.1"/>
    </source>
</evidence>
<keyword evidence="1" id="KW-0472">Membrane</keyword>
<organism evidence="2 3">
    <name type="scientific">Caloramator mitchellensis</name>
    <dbReference type="NCBI Taxonomy" id="908809"/>
    <lineage>
        <taxon>Bacteria</taxon>
        <taxon>Bacillati</taxon>
        <taxon>Bacillota</taxon>
        <taxon>Clostridia</taxon>
        <taxon>Eubacteriales</taxon>
        <taxon>Clostridiaceae</taxon>
        <taxon>Caloramator</taxon>
    </lineage>
</organism>
<reference evidence="2 3" key="1">
    <citation type="submission" date="2015-09" db="EMBL/GenBank/DDBJ databases">
        <title>Draft genome sequence of a Caloramator mitchellensis, a moderate thermophile from the Great Artesian Basin of Australia.</title>
        <authorList>
            <person name="Patel B.K."/>
        </authorList>
    </citation>
    <scope>NUCLEOTIDE SEQUENCE [LARGE SCALE GENOMIC DNA]</scope>
    <source>
        <strain evidence="2 3">VF08</strain>
    </source>
</reference>
<dbReference type="InterPro" id="IPR025291">
    <property type="entry name" value="DUF4153"/>
</dbReference>
<proteinExistence type="predicted"/>
<feature type="transmembrane region" description="Helical" evidence="1">
    <location>
        <begin position="114"/>
        <end position="132"/>
    </location>
</feature>
<feature type="transmembrane region" description="Helical" evidence="1">
    <location>
        <begin position="21"/>
        <end position="38"/>
    </location>
</feature>
<feature type="transmembrane region" description="Helical" evidence="1">
    <location>
        <begin position="181"/>
        <end position="200"/>
    </location>
</feature>
<comment type="caution">
    <text evidence="2">The sequence shown here is derived from an EMBL/GenBank/DDBJ whole genome shotgun (WGS) entry which is preliminary data.</text>
</comment>
<dbReference type="AlphaFoldDB" id="A0A0R3JS76"/>
<sequence>MNITKHIKNILSAIYLSTRRFPVTIILSTALAILLITIQELETKTGGVYNTDTLSKIAMAIAIGMALSLCIKMILEKEESNKRAIIYHAIGAIFVLAYYFMFIKDFKMVTMSRFFATNLMFYIAFVFIPYWPKRQNFEMYVVKIFASFFTTVLYSGVLYLGLAAILFTIDQLLGVNIKSQIYYYTFLLVALVFAPTYFLANVPLKHEEFTKENFIKLFKVLILYIVMPLLSAYTTILYIYFFKILITRVFPQGIVSHLVLWYSIIVTAVLFFITPIIEENKWARIFLKVIPKVILPILVMMFVSIGIRINQYGITENRYYVLVMGIWVFLIMIYFAFTRKLINIVIPTTLALVILISTFGPLSSFSISKYSQNKRFESILVKNQMLKDGKVVPNANISKEDKLQISMILEYFERNHSLKDVKHLPDNFEIKDMKTVFGFESQSGYIYPIEYYTIERDPNYRSLDIKDYDYFLDTRYMLDNATYNGLAVKYDYDTAVVRILDKGKEIYSKDLDLVVKQIIEKNKDVITNKHTLSPDEMSFVDENQFIKVKIQFNFISIGKTDLEQGLDTNRGGKGYEFYVFVTIK</sequence>
<feature type="transmembrane region" description="Helical" evidence="1">
    <location>
        <begin position="289"/>
        <end position="307"/>
    </location>
</feature>
<feature type="transmembrane region" description="Helical" evidence="1">
    <location>
        <begin position="221"/>
        <end position="242"/>
    </location>
</feature>
<name>A0A0R3JS76_CALMK</name>
<dbReference type="Proteomes" id="UP000052015">
    <property type="component" value="Unassembled WGS sequence"/>
</dbReference>
<dbReference type="EMBL" id="LKHP01000011">
    <property type="protein sequence ID" value="KRQ86358.1"/>
    <property type="molecule type" value="Genomic_DNA"/>
</dbReference>
<keyword evidence="3" id="KW-1185">Reference proteome</keyword>
<dbReference type="PATRIC" id="fig|908809.3.peg.1871"/>
<keyword evidence="1" id="KW-1133">Transmembrane helix</keyword>
<feature type="transmembrane region" description="Helical" evidence="1">
    <location>
        <begin position="319"/>
        <end position="337"/>
    </location>
</feature>
<feature type="transmembrane region" description="Helical" evidence="1">
    <location>
        <begin position="58"/>
        <end position="75"/>
    </location>
</feature>
<evidence type="ECO:0008006" key="4">
    <source>
        <dbReference type="Google" id="ProtNLM"/>
    </source>
</evidence>
<feature type="transmembrane region" description="Helical" evidence="1">
    <location>
        <begin position="254"/>
        <end position="277"/>
    </location>
</feature>
<dbReference type="OrthoDB" id="9809196at2"/>
<dbReference type="RefSeq" id="WP_057979193.1">
    <property type="nucleotide sequence ID" value="NZ_LKHP01000011.1"/>
</dbReference>
<evidence type="ECO:0000256" key="1">
    <source>
        <dbReference type="SAM" id="Phobius"/>
    </source>
</evidence>
<dbReference type="Pfam" id="PF13687">
    <property type="entry name" value="DUF4153"/>
    <property type="match status" value="1"/>
</dbReference>
<gene>
    <name evidence="2" type="ORF">ABG79_01870</name>
</gene>
<feature type="transmembrane region" description="Helical" evidence="1">
    <location>
        <begin position="84"/>
        <end position="102"/>
    </location>
</feature>
<protein>
    <recommendedName>
        <fullName evidence="4">DUF4153 domain-containing protein</fullName>
    </recommendedName>
</protein>
<accession>A0A0R3JS76</accession>
<dbReference type="STRING" id="908809.ABG79_01870"/>
<keyword evidence="1" id="KW-0812">Transmembrane</keyword>
<evidence type="ECO:0000313" key="3">
    <source>
        <dbReference type="Proteomes" id="UP000052015"/>
    </source>
</evidence>
<feature type="transmembrane region" description="Helical" evidence="1">
    <location>
        <begin position="144"/>
        <end position="169"/>
    </location>
</feature>